<feature type="transmembrane region" description="Helical" evidence="1">
    <location>
        <begin position="30"/>
        <end position="48"/>
    </location>
</feature>
<accession>A0ABV8AF48</accession>
<reference evidence="3" key="1">
    <citation type="journal article" date="2019" name="Int. J. Syst. Evol. Microbiol.">
        <title>The Global Catalogue of Microorganisms (GCM) 10K type strain sequencing project: providing services to taxonomists for standard genome sequencing and annotation.</title>
        <authorList>
            <consortium name="The Broad Institute Genomics Platform"/>
            <consortium name="The Broad Institute Genome Sequencing Center for Infectious Disease"/>
            <person name="Wu L."/>
            <person name="Ma J."/>
        </authorList>
    </citation>
    <scope>NUCLEOTIDE SEQUENCE [LARGE SCALE GENOMIC DNA]</scope>
    <source>
        <strain evidence="3">CECT 8979</strain>
    </source>
</reference>
<keyword evidence="1" id="KW-0472">Membrane</keyword>
<gene>
    <name evidence="2" type="ORF">ACFOSX_05685</name>
</gene>
<protein>
    <submittedName>
        <fullName evidence="2">Uncharacterized protein</fullName>
    </submittedName>
</protein>
<keyword evidence="3" id="KW-1185">Reference proteome</keyword>
<keyword evidence="1" id="KW-0812">Transmembrane</keyword>
<evidence type="ECO:0000313" key="2">
    <source>
        <dbReference type="EMBL" id="MFC3876718.1"/>
    </source>
</evidence>
<dbReference type="Proteomes" id="UP001595812">
    <property type="component" value="Unassembled WGS sequence"/>
</dbReference>
<feature type="transmembrane region" description="Helical" evidence="1">
    <location>
        <begin position="5"/>
        <end position="24"/>
    </location>
</feature>
<name>A0ABV8AF48_9FLAO</name>
<dbReference type="EMBL" id="JBHSAT010000004">
    <property type="protein sequence ID" value="MFC3876718.1"/>
    <property type="molecule type" value="Genomic_DNA"/>
</dbReference>
<dbReference type="RefSeq" id="WP_386097887.1">
    <property type="nucleotide sequence ID" value="NZ_JBHSAT010000004.1"/>
</dbReference>
<keyword evidence="1" id="KW-1133">Transmembrane helix</keyword>
<evidence type="ECO:0000256" key="1">
    <source>
        <dbReference type="SAM" id="Phobius"/>
    </source>
</evidence>
<comment type="caution">
    <text evidence="2">The sequence shown here is derived from an EMBL/GenBank/DDBJ whole genome shotgun (WGS) entry which is preliminary data.</text>
</comment>
<sequence length="57" mass="6245">MKNTYYISAILMIILSIAITYLGLQREQIFNPPVVTGVGFSVIAIVFIQSARKGNNG</sequence>
<proteinExistence type="predicted"/>
<organism evidence="2 3">
    <name type="scientific">Winogradskyella maritima</name>
    <dbReference type="NCBI Taxonomy" id="1517766"/>
    <lineage>
        <taxon>Bacteria</taxon>
        <taxon>Pseudomonadati</taxon>
        <taxon>Bacteroidota</taxon>
        <taxon>Flavobacteriia</taxon>
        <taxon>Flavobacteriales</taxon>
        <taxon>Flavobacteriaceae</taxon>
        <taxon>Winogradskyella</taxon>
    </lineage>
</organism>
<evidence type="ECO:0000313" key="3">
    <source>
        <dbReference type="Proteomes" id="UP001595812"/>
    </source>
</evidence>